<keyword evidence="2" id="KW-1185">Reference proteome</keyword>
<dbReference type="EMBL" id="QJTI01000028">
    <property type="protein sequence ID" value="PYF00122.1"/>
    <property type="molecule type" value="Genomic_DNA"/>
</dbReference>
<dbReference type="Proteomes" id="UP000248148">
    <property type="component" value="Unassembled WGS sequence"/>
</dbReference>
<evidence type="ECO:0000313" key="1">
    <source>
        <dbReference type="EMBL" id="PYF00122.1"/>
    </source>
</evidence>
<protein>
    <submittedName>
        <fullName evidence="1">Uncharacterized protein</fullName>
    </submittedName>
</protein>
<dbReference type="OrthoDB" id="9932524at2"/>
<accession>A0A318TCP9</accession>
<evidence type="ECO:0000313" key="2">
    <source>
        <dbReference type="Proteomes" id="UP000248148"/>
    </source>
</evidence>
<reference evidence="1 2" key="1">
    <citation type="submission" date="2018-06" db="EMBL/GenBank/DDBJ databases">
        <title>Genomic Encyclopedia of Archaeal and Bacterial Type Strains, Phase II (KMG-II): from individual species to whole genera.</title>
        <authorList>
            <person name="Goeker M."/>
        </authorList>
    </citation>
    <scope>NUCLEOTIDE SEQUENCE [LARGE SCALE GENOMIC DNA]</scope>
    <source>
        <strain evidence="1 2">JCM 11668</strain>
    </source>
</reference>
<dbReference type="RefSeq" id="WP_110782393.1">
    <property type="nucleotide sequence ID" value="NZ_QJTI01000028.1"/>
</dbReference>
<organism evidence="1 2">
    <name type="scientific">Rhodopseudomonas faecalis</name>
    <dbReference type="NCBI Taxonomy" id="99655"/>
    <lineage>
        <taxon>Bacteria</taxon>
        <taxon>Pseudomonadati</taxon>
        <taxon>Pseudomonadota</taxon>
        <taxon>Alphaproteobacteria</taxon>
        <taxon>Hyphomicrobiales</taxon>
        <taxon>Nitrobacteraceae</taxon>
        <taxon>Rhodopseudomonas</taxon>
    </lineage>
</organism>
<sequence length="63" mass="7129">MASITYTSLDRDDTAEHGSLYWGIHAFLRQFVLVAIDLTENTARDMRGLVPARVEVQRSEASF</sequence>
<name>A0A318TCP9_9BRAD</name>
<comment type="caution">
    <text evidence="1">The sequence shown here is derived from an EMBL/GenBank/DDBJ whole genome shotgun (WGS) entry which is preliminary data.</text>
</comment>
<gene>
    <name evidence="1" type="ORF">BJ122_12831</name>
</gene>
<proteinExistence type="predicted"/>
<dbReference type="AlphaFoldDB" id="A0A318TCP9"/>